<dbReference type="Proteomes" id="UP000006643">
    <property type="component" value="Unassembled WGS sequence"/>
</dbReference>
<dbReference type="PANTHER" id="PTHR31198">
    <property type="entry name" value="COILED-COIL DOMAIN-CONTAINING PROTEIN 84"/>
    <property type="match status" value="1"/>
</dbReference>
<gene>
    <name evidence="2" type="ORF">PITG_06346</name>
</gene>
<dbReference type="AlphaFoldDB" id="D0N4M6"/>
<protein>
    <recommendedName>
        <fullName evidence="4">Coiled-coil domain-containing protein 84</fullName>
    </recommendedName>
</protein>
<dbReference type="OMA" id="AVPPWMV"/>
<dbReference type="RefSeq" id="XP_002998481.1">
    <property type="nucleotide sequence ID" value="XM_002998435.1"/>
</dbReference>
<dbReference type="KEGG" id="pif:PITG_06346"/>
<evidence type="ECO:0000256" key="1">
    <source>
        <dbReference type="SAM" id="MobiDB-lite"/>
    </source>
</evidence>
<dbReference type="EMBL" id="DS028125">
    <property type="protein sequence ID" value="EEY69834.1"/>
    <property type="molecule type" value="Genomic_DNA"/>
</dbReference>
<feature type="region of interest" description="Disordered" evidence="1">
    <location>
        <begin position="318"/>
        <end position="355"/>
    </location>
</feature>
<dbReference type="InParanoid" id="D0N4M6"/>
<evidence type="ECO:0000313" key="3">
    <source>
        <dbReference type="Proteomes" id="UP000006643"/>
    </source>
</evidence>
<name>D0N4M6_PHYIT</name>
<dbReference type="GeneID" id="9471496"/>
<dbReference type="InterPro" id="IPR028015">
    <property type="entry name" value="CCDC84-like"/>
</dbReference>
<dbReference type="OrthoDB" id="1892805at2759"/>
<evidence type="ECO:0000313" key="2">
    <source>
        <dbReference type="EMBL" id="EEY69834.1"/>
    </source>
</evidence>
<dbReference type="PANTHER" id="PTHR31198:SF1">
    <property type="entry name" value="CENTROSOMAL AT-AC SPLICING FACTOR"/>
    <property type="match status" value="1"/>
</dbReference>
<dbReference type="HOGENOM" id="CLU_045763_0_0_1"/>
<dbReference type="VEuPathDB" id="FungiDB:PITG_06346"/>
<dbReference type="Pfam" id="PF14968">
    <property type="entry name" value="CCDC84"/>
    <property type="match status" value="1"/>
</dbReference>
<organism evidence="2 3">
    <name type="scientific">Phytophthora infestans (strain T30-4)</name>
    <name type="common">Potato late blight agent</name>
    <dbReference type="NCBI Taxonomy" id="403677"/>
    <lineage>
        <taxon>Eukaryota</taxon>
        <taxon>Sar</taxon>
        <taxon>Stramenopiles</taxon>
        <taxon>Oomycota</taxon>
        <taxon>Peronosporomycetes</taxon>
        <taxon>Peronosporales</taxon>
        <taxon>Peronosporaceae</taxon>
        <taxon>Phytophthora</taxon>
    </lineage>
</organism>
<reference evidence="3" key="1">
    <citation type="journal article" date="2009" name="Nature">
        <title>Genome sequence and analysis of the Irish potato famine pathogen Phytophthora infestans.</title>
        <authorList>
            <consortium name="The Broad Institute Genome Sequencing Platform"/>
            <person name="Haas B.J."/>
            <person name="Kamoun S."/>
            <person name="Zody M.C."/>
            <person name="Jiang R.H."/>
            <person name="Handsaker R.E."/>
            <person name="Cano L.M."/>
            <person name="Grabherr M."/>
            <person name="Kodira C.D."/>
            <person name="Raffaele S."/>
            <person name="Torto-Alalibo T."/>
            <person name="Bozkurt T.O."/>
            <person name="Ah-Fong A.M."/>
            <person name="Alvarado L."/>
            <person name="Anderson V.L."/>
            <person name="Armstrong M.R."/>
            <person name="Avrova A."/>
            <person name="Baxter L."/>
            <person name="Beynon J."/>
            <person name="Boevink P.C."/>
            <person name="Bollmann S.R."/>
            <person name="Bos J.I."/>
            <person name="Bulone V."/>
            <person name="Cai G."/>
            <person name="Cakir C."/>
            <person name="Carrington J.C."/>
            <person name="Chawner M."/>
            <person name="Conti L."/>
            <person name="Costanzo S."/>
            <person name="Ewan R."/>
            <person name="Fahlgren N."/>
            <person name="Fischbach M.A."/>
            <person name="Fugelstad J."/>
            <person name="Gilroy E.M."/>
            <person name="Gnerre S."/>
            <person name="Green P.J."/>
            <person name="Grenville-Briggs L.J."/>
            <person name="Griffith J."/>
            <person name="Grunwald N.J."/>
            <person name="Horn K."/>
            <person name="Horner N.R."/>
            <person name="Hu C.H."/>
            <person name="Huitema E."/>
            <person name="Jeong D.H."/>
            <person name="Jones A.M."/>
            <person name="Jones J.D."/>
            <person name="Jones R.W."/>
            <person name="Karlsson E.K."/>
            <person name="Kunjeti S.G."/>
            <person name="Lamour K."/>
            <person name="Liu Z."/>
            <person name="Ma L."/>
            <person name="Maclean D."/>
            <person name="Chibucos M.C."/>
            <person name="McDonald H."/>
            <person name="McWalters J."/>
            <person name="Meijer H.J."/>
            <person name="Morgan W."/>
            <person name="Morris P.F."/>
            <person name="Munro C.A."/>
            <person name="O'Neill K."/>
            <person name="Ospina-Giraldo M."/>
            <person name="Pinzon A."/>
            <person name="Pritchard L."/>
            <person name="Ramsahoye B."/>
            <person name="Ren Q."/>
            <person name="Restrepo S."/>
            <person name="Roy S."/>
            <person name="Sadanandom A."/>
            <person name="Savidor A."/>
            <person name="Schornack S."/>
            <person name="Schwartz D.C."/>
            <person name="Schumann U.D."/>
            <person name="Schwessinger B."/>
            <person name="Seyer L."/>
            <person name="Sharpe T."/>
            <person name="Silvar C."/>
            <person name="Song J."/>
            <person name="Studholme D.J."/>
            <person name="Sykes S."/>
            <person name="Thines M."/>
            <person name="van de Vondervoort P.J."/>
            <person name="Phuntumart V."/>
            <person name="Wawra S."/>
            <person name="Weide R."/>
            <person name="Win J."/>
            <person name="Young C."/>
            <person name="Zhou S."/>
            <person name="Fry W."/>
            <person name="Meyers B.C."/>
            <person name="van West P."/>
            <person name="Ristaino J."/>
            <person name="Govers F."/>
            <person name="Birch P.R."/>
            <person name="Whisson S.C."/>
            <person name="Judelson H.S."/>
            <person name="Nusbaum C."/>
        </authorList>
    </citation>
    <scope>NUCLEOTIDE SEQUENCE [LARGE SCALE GENOMIC DNA]</scope>
    <source>
        <strain evidence="3">T30-4</strain>
    </source>
</reference>
<accession>D0N4M6</accession>
<sequence length="377" mass="42384">MAAEDDVVVEAPYCVVCRRSSAGKWRKHVFSRSHQHAAQQFFLHQVTRLQAVLNATNASEWRRCVFCDVALGTADAPAHFGGDAHRKQVEAFCRHHRCDADRQMRPQLCLNAAQRREQLEVAHAAREADAVEETPADEVPTRKQQEALLGPLGTGASRCKTLTSSEGVLQNPLGRHEGKRVWGGGMVTLRKREWIPWAIDQLVKEEQADHPEFQQTGADYAPFAHRVTELAKGEGLSSISSVTWGASVGNVHTAAVPPWMVQTEEEYKQCNRREQETPSPALLTLKNDKVEVKEKKRRDIFSKLQAKSECGPDWLPNFGGVWQEGPRSKTKQAFRKATDAAKKPHPKAYNPLKTAKKQLLLAQKERLRAKMAARRRQ</sequence>
<dbReference type="eggNOG" id="ENOG502S5AS">
    <property type="taxonomic scope" value="Eukaryota"/>
</dbReference>
<evidence type="ECO:0008006" key="4">
    <source>
        <dbReference type="Google" id="ProtNLM"/>
    </source>
</evidence>
<proteinExistence type="predicted"/>
<keyword evidence="3" id="KW-1185">Reference proteome</keyword>